<evidence type="ECO:0000313" key="5">
    <source>
        <dbReference type="EMBL" id="TRD14773.1"/>
    </source>
</evidence>
<keyword evidence="3" id="KW-0233">DNA recombination</keyword>
<dbReference type="Gene3D" id="1.10.443.10">
    <property type="entry name" value="Intergrase catalytic core"/>
    <property type="match status" value="1"/>
</dbReference>
<dbReference type="InterPro" id="IPR002104">
    <property type="entry name" value="Integrase_catalytic"/>
</dbReference>
<dbReference type="GO" id="GO:0015074">
    <property type="term" value="P:DNA integration"/>
    <property type="evidence" value="ECO:0007669"/>
    <property type="project" value="UniProtKB-KW"/>
</dbReference>
<dbReference type="Pfam" id="PF00589">
    <property type="entry name" value="Phage_integrase"/>
    <property type="match status" value="1"/>
</dbReference>
<dbReference type="GO" id="GO:0006310">
    <property type="term" value="P:DNA recombination"/>
    <property type="evidence" value="ECO:0007669"/>
    <property type="project" value="UniProtKB-KW"/>
</dbReference>
<comment type="caution">
    <text evidence="5">The sequence shown here is derived from an EMBL/GenBank/DDBJ whole genome shotgun (WGS) entry which is preliminary data.</text>
</comment>
<proteinExistence type="predicted"/>
<dbReference type="SUPFAM" id="SSF56349">
    <property type="entry name" value="DNA breaking-rejoining enzymes"/>
    <property type="match status" value="1"/>
</dbReference>
<organism evidence="5 6">
    <name type="scientific">Palleronia caenipelagi</name>
    <dbReference type="NCBI Taxonomy" id="2489174"/>
    <lineage>
        <taxon>Bacteria</taxon>
        <taxon>Pseudomonadati</taxon>
        <taxon>Pseudomonadota</taxon>
        <taxon>Alphaproteobacteria</taxon>
        <taxon>Rhodobacterales</taxon>
        <taxon>Roseobacteraceae</taxon>
        <taxon>Palleronia</taxon>
    </lineage>
</organism>
<reference evidence="5 6" key="1">
    <citation type="submission" date="2019-06" db="EMBL/GenBank/DDBJ databases">
        <title>Paenimaribius caenipelagi gen. nov., sp. nov., isolated from a tidal flat.</title>
        <authorList>
            <person name="Yoon J.-H."/>
        </authorList>
    </citation>
    <scope>NUCLEOTIDE SEQUENCE [LARGE SCALE GENOMIC DNA]</scope>
    <source>
        <strain evidence="5 6">JBTF-M29</strain>
    </source>
</reference>
<protein>
    <submittedName>
        <fullName evidence="5">Tyrosine recombinase</fullName>
    </submittedName>
</protein>
<dbReference type="AlphaFoldDB" id="A0A547PKZ3"/>
<dbReference type="PANTHER" id="PTHR30349:SF81">
    <property type="entry name" value="TYROSINE RECOMBINASE XERC"/>
    <property type="match status" value="1"/>
</dbReference>
<dbReference type="PROSITE" id="PS51898">
    <property type="entry name" value="TYR_RECOMBINASE"/>
    <property type="match status" value="1"/>
</dbReference>
<evidence type="ECO:0000259" key="4">
    <source>
        <dbReference type="PROSITE" id="PS51898"/>
    </source>
</evidence>
<sequence>MDRMVPIGERALTWCLKYGAEVRPQFDLTGRDPAFFLTSLGEAFTANRMTQLVRGYVQAADIGKSGSCHLFRHSCATLMLENGADIRYIQQLLGHAKLDTTQIYTQVSIRQLKQVHTLTHPAKMAGGAETVIEDED</sequence>
<dbReference type="InterPro" id="IPR011010">
    <property type="entry name" value="DNA_brk_join_enz"/>
</dbReference>
<evidence type="ECO:0000256" key="3">
    <source>
        <dbReference type="ARBA" id="ARBA00023172"/>
    </source>
</evidence>
<dbReference type="OrthoDB" id="9801717at2"/>
<evidence type="ECO:0000313" key="6">
    <source>
        <dbReference type="Proteomes" id="UP000318590"/>
    </source>
</evidence>
<dbReference type="EMBL" id="VFSV01000064">
    <property type="protein sequence ID" value="TRD14773.1"/>
    <property type="molecule type" value="Genomic_DNA"/>
</dbReference>
<dbReference type="Proteomes" id="UP000318590">
    <property type="component" value="Unassembled WGS sequence"/>
</dbReference>
<keyword evidence="1" id="KW-0159">Chromosome partition</keyword>
<gene>
    <name evidence="5" type="ORF">FEV53_18370</name>
</gene>
<name>A0A547PKZ3_9RHOB</name>
<feature type="domain" description="Tyr recombinase" evidence="4">
    <location>
        <begin position="1"/>
        <end position="117"/>
    </location>
</feature>
<evidence type="ECO:0000256" key="1">
    <source>
        <dbReference type="ARBA" id="ARBA00022829"/>
    </source>
</evidence>
<dbReference type="PANTHER" id="PTHR30349">
    <property type="entry name" value="PHAGE INTEGRASE-RELATED"/>
    <property type="match status" value="1"/>
</dbReference>
<dbReference type="GO" id="GO:0007059">
    <property type="term" value="P:chromosome segregation"/>
    <property type="evidence" value="ECO:0007669"/>
    <property type="project" value="UniProtKB-KW"/>
</dbReference>
<dbReference type="GO" id="GO:0003677">
    <property type="term" value="F:DNA binding"/>
    <property type="evidence" value="ECO:0007669"/>
    <property type="project" value="InterPro"/>
</dbReference>
<dbReference type="InterPro" id="IPR013762">
    <property type="entry name" value="Integrase-like_cat_sf"/>
</dbReference>
<keyword evidence="2" id="KW-0229">DNA integration</keyword>
<dbReference type="InterPro" id="IPR050090">
    <property type="entry name" value="Tyrosine_recombinase_XerCD"/>
</dbReference>
<keyword evidence="6" id="KW-1185">Reference proteome</keyword>
<accession>A0A547PKZ3</accession>
<evidence type="ECO:0000256" key="2">
    <source>
        <dbReference type="ARBA" id="ARBA00022908"/>
    </source>
</evidence>